<proteinExistence type="predicted"/>
<feature type="transmembrane region" description="Helical" evidence="1">
    <location>
        <begin position="266"/>
        <end position="287"/>
    </location>
</feature>
<feature type="transmembrane region" description="Helical" evidence="1">
    <location>
        <begin position="638"/>
        <end position="658"/>
    </location>
</feature>
<dbReference type="EMBL" id="OP722828">
    <property type="protein sequence ID" value="WMB96252.1"/>
    <property type="molecule type" value="Viral_cRNA"/>
</dbReference>
<feature type="transmembrane region" description="Helical" evidence="1">
    <location>
        <begin position="424"/>
        <end position="444"/>
    </location>
</feature>
<sequence length="1556" mass="168329">MYFKMLVMLSVVMTFASVGSFAATVSYFGGPVSSLYPHARHSVFNVDGCMNGAMIGANVSVIRVDANTILADGATFELNVDGLWHSDDERFPTNYTYDAGELRAPWCDVSNEWLTCYDGYSAGVSVMRRGYPTRVIGRDVTYHCVASRPTKRCAHGETLLCPNELDVGSFSVLTYAICVNGYCVKTDDSNGVASPLQVHTAEMLDVSSSATSVYVRQIKLRLAGLMSARSLLILCCTIIGCSSVCASLIMLHVCLSDVMPPSNLRYSLALVFFVVGYPMLLVFAPIVSGLKTLRAARHGFTIDLTAKCTLIHYALLTFMFPLEWDYANALVTMTEFRDIELARSDSSPDTGSCDRRETDAPYGDASEGVTAWAAPLMTISDVIGCTKWQFFLMHMWAFLVACVIGPGTIKTFDAFRSGLICRRICALAFFIVIGSSTAATAMMVDGPGGTCHLNELPLNQVGLHTIDSVANSLIDFGAARAGCTFLGVDVEAVVGYNERFGLNSSFVQYYCVCDKVPMPCVLTSHYFDCSNATSVRVTPFADTIILEYAGTPGRCHGASPFMVAHVGWHTFLITNPEHELMYNYNNASFVAATRATGYAFVIPVARVSDIVCTAIDGSAPVTFDANVRVKMGYHNVPFVFGIMNAAALGLRLLMWGFERRTLVNRLSFQIVYGICSILVFVGTLPFVNLVLLILAYCHAVWPFLFDTLVLHDGVPLIQNSVLRAIMSRIYVRPALRAMDVRLLSTRRAAIRYSISYYLYLLFPILYVSKLFTIRTSVKLVVVFALCATQVTPAYAACASIDDLALAVDHSDGTQLVAGLDLGHEGGCLTAAVKGDSGNVVGHLVVDFGPARATVLLRNSYFTPIVDDLQVFRTVACAIDVPAGLGCRQLMSGTRTRQHYSHCQYEHSLGTPVTAFSTFGDTHCIDGDRTYALWTYTRGSSCKSALKRDVTIRGAERKCIVRADAACDWITAPNMGGKCKNALNLGTFIAGSCDGTQKSGTSTCVASCNGQDRGHWAYVGFVDNVPVPVVRDINVTFVGSNSTLKLDYKLISPPIAWTAQPVAVVKTKAGVRLVPTTAVARYGVVAATGQLGTMQLRGLSAMAGILDHGFASFTDRRLLSANVWGDSLSNAFMEVNGGCACTTAVAYRNGFFTFADMHSDNPAYPLLSPSFSENVHEHSVGTTLTWSFNERFVGDFARAVHYMESCLNSPDEATAGTEHFYHKTVTELGAYDWRDGDDVKLVDDSSYWQYGYQFYGVCGRGAGTNMQYYKLAKGDGLDPSDPYFNLFSGLNRGAISGLLSVRDTVVDHVNEDFDPGKPFEMYAHARVLGHAPHRCGVKAPAITIRDESSLSFTSVLMGSALTVKIPGFLVRDNVECSWRNMSVRIIAAEVWTVYVTFSSDGGNLPLVFYHDGVEVGRARCGSAFFSTVVSPGSLNFSINGQVVPANIQSGGNFSIGYPTAKFPTVFDDGTNFRWANPGDVTSSNSVGDFFASLGSVFAGVVSALLSPLTALASMFGGGTSGSALSVIIIVVIVVVVLIVGLKLSQIVMKSCGRRKTA</sequence>
<feature type="transmembrane region" description="Helical" evidence="1">
    <location>
        <begin position="1522"/>
        <end position="1540"/>
    </location>
</feature>
<name>A0AA50KIF7_9VIRU</name>
<keyword evidence="1" id="KW-0472">Membrane</keyword>
<accession>A0AA50KIF7</accession>
<evidence type="ECO:0000256" key="1">
    <source>
        <dbReference type="SAM" id="Phobius"/>
    </source>
</evidence>
<feature type="transmembrane region" description="Helical" evidence="1">
    <location>
        <begin position="390"/>
        <end position="412"/>
    </location>
</feature>
<protein>
    <submittedName>
        <fullName evidence="2">Uncharacterized protein</fullName>
    </submittedName>
</protein>
<feature type="transmembrane region" description="Helical" evidence="1">
    <location>
        <begin position="756"/>
        <end position="773"/>
    </location>
</feature>
<feature type="transmembrane region" description="Helical" evidence="1">
    <location>
        <begin position="231"/>
        <end position="254"/>
    </location>
</feature>
<keyword evidence="1" id="KW-1133">Transmembrane helix</keyword>
<evidence type="ECO:0000313" key="2">
    <source>
        <dbReference type="EMBL" id="WMB96252.1"/>
    </source>
</evidence>
<reference evidence="2" key="1">
    <citation type="submission" date="2022-10" db="EMBL/GenBank/DDBJ databases">
        <title>Divergent RNA viruses in the cosmopolitan monoxenous trypanosomatid Leptomonas pyrrhocoris.</title>
        <authorList>
            <person name="Grybchuk D."/>
            <person name="Macedo D.H."/>
            <person name="Kostygov A."/>
            <person name="Votypka J."/>
            <person name="Sevcik J."/>
            <person name="Yurchenko V."/>
        </authorList>
    </citation>
    <scope>NUCLEOTIDE SEQUENCE</scope>
    <source>
        <strain evidence="2">OstraCZ-Br02</strain>
    </source>
</reference>
<keyword evidence="1" id="KW-0812">Transmembrane</keyword>
<organism evidence="2">
    <name type="scientific">Leptomonas pyrrhocoris ostravirus</name>
    <dbReference type="NCBI Taxonomy" id="3070843"/>
    <lineage>
        <taxon>Viruses</taxon>
        <taxon>Riboviria</taxon>
    </lineage>
</organism>
<feature type="transmembrane region" description="Helical" evidence="1">
    <location>
        <begin position="670"/>
        <end position="696"/>
    </location>
</feature>